<dbReference type="eggNOG" id="COG0507">
    <property type="taxonomic scope" value="Bacteria"/>
</dbReference>
<evidence type="ECO:0000313" key="4">
    <source>
        <dbReference type="Proteomes" id="UP000007590"/>
    </source>
</evidence>
<feature type="coiled-coil region" evidence="1">
    <location>
        <begin position="526"/>
        <end position="553"/>
    </location>
</feature>
<dbReference type="PANTHER" id="PTHR47642:SF7">
    <property type="entry name" value="ATP-DEPENDENT DNA HELICASE PIF1"/>
    <property type="match status" value="1"/>
</dbReference>
<dbReference type="InterPro" id="IPR003593">
    <property type="entry name" value="AAA+_ATPase"/>
</dbReference>
<dbReference type="GO" id="GO:0000723">
    <property type="term" value="P:telomere maintenance"/>
    <property type="evidence" value="ECO:0007669"/>
    <property type="project" value="InterPro"/>
</dbReference>
<dbReference type="CDD" id="cd18809">
    <property type="entry name" value="SF1_C_RecD"/>
    <property type="match status" value="1"/>
</dbReference>
<dbReference type="FunFam" id="3.40.50.300:FF:001498">
    <property type="entry name" value="ATP-dependent DNA helicase"/>
    <property type="match status" value="1"/>
</dbReference>
<dbReference type="KEGG" id="scn:Solca_2522"/>
<dbReference type="GO" id="GO:0006281">
    <property type="term" value="P:DNA repair"/>
    <property type="evidence" value="ECO:0007669"/>
    <property type="project" value="InterPro"/>
</dbReference>
<dbReference type="RefSeq" id="WP_014680784.1">
    <property type="nucleotide sequence ID" value="NC_017770.1"/>
</dbReference>
<dbReference type="SMART" id="SM00382">
    <property type="entry name" value="AAA"/>
    <property type="match status" value="1"/>
</dbReference>
<dbReference type="CDD" id="cd18037">
    <property type="entry name" value="DEXSc_Pif1_like"/>
    <property type="match status" value="1"/>
</dbReference>
<dbReference type="GO" id="GO:0003678">
    <property type="term" value="F:DNA helicase activity"/>
    <property type="evidence" value="ECO:0007669"/>
    <property type="project" value="InterPro"/>
</dbReference>
<keyword evidence="3" id="KW-0378">Hydrolase</keyword>
<accession>H8KUS3</accession>
<dbReference type="InterPro" id="IPR010285">
    <property type="entry name" value="DNA_helicase_pif1-like_DEAD"/>
</dbReference>
<dbReference type="InterPro" id="IPR051055">
    <property type="entry name" value="PIF1_helicase"/>
</dbReference>
<dbReference type="InterPro" id="IPR029491">
    <property type="entry name" value="Helicase_HTH"/>
</dbReference>
<evidence type="ECO:0000259" key="2">
    <source>
        <dbReference type="SMART" id="SM00382"/>
    </source>
</evidence>
<dbReference type="Pfam" id="PF14493">
    <property type="entry name" value="HTH_40"/>
    <property type="match status" value="1"/>
</dbReference>
<sequence length="735" mass="83413">MYDHQNSTFKLAVQFVNQTNRHLFLTGKAGTGKTTFLRYIHDHTSKKTIIVAPTGVAAINAGGVTIHSFFQLPFGAFLPVNKPFWGSENGQFHTIHSFLKNAKVSRERRELIQEMELLIIDEVSMVRADLLDTIDAALRHIRKNPQPFGGVQVLYIGDLFQLPPVVKDGEWATLRQYYKTPFFFDARVIEQTAPLYLELTKIYRQKDHVFIDILNNIRNSIVLQSDLDLLHKYYKPDFKAPREENYITLTSHTAKADTINRTELEQLSGEIRTFKAEIIGDFGEKSFPAEEALELKENAQIMFIRNDKGDNRRYYNGKLATVKSIAAESIVVQFADGTDIELEKESWKNIKYQFNNDDDSFEEKIIGEFKQYPVRLAWAITIHKSQGLTFEKAVIDAGASFASGQVYVALSRLTNMEGMVLLSPIKPGSITADRSVLEFCKSGVEERLLEEQFKEDRKQFVHSLLVKTFEWAKVTDRLEYHYNDFARGLVPDKSEAASLAEKWYRISVEQKNTADKFIAQLNNLIAEAQSAGYERLKERIDKAEQYFNTSLDEIISTLGDHINVTRKKKRTTKYVKTLKELEVFLIRKAELIKAAQRIAHGLASGEETEELIEAAQVKHPVKVEPEPETPEKKKKGDSHRISLELYKNGKAITEIASEREMAESTIEGHLASFIATGEITIEELVAAEKLPVILNAINEVGSNSLGVLKEKLGADFSYADIKAVLAYHKTRSSTT</sequence>
<gene>
    <name evidence="3" type="ordered locus">Solca_2522</name>
</gene>
<keyword evidence="4" id="KW-1185">Reference proteome</keyword>
<dbReference type="Pfam" id="PF05970">
    <property type="entry name" value="PIF1"/>
    <property type="match status" value="1"/>
</dbReference>
<evidence type="ECO:0000313" key="3">
    <source>
        <dbReference type="EMBL" id="AFD07557.1"/>
    </source>
</evidence>
<name>H8KUS3_SOLCM</name>
<reference evidence="3" key="1">
    <citation type="submission" date="2012-02" db="EMBL/GenBank/DDBJ databases">
        <title>The complete genome of Solitalea canadensis DSM 3403.</title>
        <authorList>
            <consortium name="US DOE Joint Genome Institute (JGI-PGF)"/>
            <person name="Lucas S."/>
            <person name="Copeland A."/>
            <person name="Lapidus A."/>
            <person name="Glavina del Rio T."/>
            <person name="Dalin E."/>
            <person name="Tice H."/>
            <person name="Bruce D."/>
            <person name="Goodwin L."/>
            <person name="Pitluck S."/>
            <person name="Peters L."/>
            <person name="Ovchinnikova G."/>
            <person name="Lu M."/>
            <person name="Kyrpides N."/>
            <person name="Mavromatis K."/>
            <person name="Ivanova N."/>
            <person name="Brettin T."/>
            <person name="Detter J.C."/>
            <person name="Han C."/>
            <person name="Larimer F."/>
            <person name="Land M."/>
            <person name="Hauser L."/>
            <person name="Markowitz V."/>
            <person name="Cheng J.-F."/>
            <person name="Hugenholtz P."/>
            <person name="Woyke T."/>
            <person name="Wu D."/>
            <person name="Spring S."/>
            <person name="Schroeder M."/>
            <person name="Kopitz M."/>
            <person name="Brambilla E."/>
            <person name="Klenk H.-P."/>
            <person name="Eisen J.A."/>
        </authorList>
    </citation>
    <scope>NUCLEOTIDE SEQUENCE</scope>
    <source>
        <strain evidence="3">DSM 3403</strain>
    </source>
</reference>
<dbReference type="InterPro" id="IPR027417">
    <property type="entry name" value="P-loop_NTPase"/>
</dbReference>
<dbReference type="SUPFAM" id="SSF52540">
    <property type="entry name" value="P-loop containing nucleoside triphosphate hydrolases"/>
    <property type="match status" value="2"/>
</dbReference>
<organism evidence="3 4">
    <name type="scientific">Solitalea canadensis (strain ATCC 29591 / DSM 3403 / JCM 21819 / LMG 8368 / NBRC 15130 / NCIMB 12057 / USAM 9D)</name>
    <name type="common">Flexibacter canadensis</name>
    <dbReference type="NCBI Taxonomy" id="929556"/>
    <lineage>
        <taxon>Bacteria</taxon>
        <taxon>Pseudomonadati</taxon>
        <taxon>Bacteroidota</taxon>
        <taxon>Sphingobacteriia</taxon>
        <taxon>Sphingobacteriales</taxon>
        <taxon>Sphingobacteriaceae</taxon>
        <taxon>Solitalea</taxon>
    </lineage>
</organism>
<dbReference type="AlphaFoldDB" id="H8KUS3"/>
<keyword evidence="3" id="KW-0347">Helicase</keyword>
<dbReference type="STRING" id="929556.Solca_2522"/>
<proteinExistence type="predicted"/>
<dbReference type="PANTHER" id="PTHR47642">
    <property type="entry name" value="ATP-DEPENDENT DNA HELICASE"/>
    <property type="match status" value="1"/>
</dbReference>
<dbReference type="Gene3D" id="2.30.30.940">
    <property type="match status" value="1"/>
</dbReference>
<dbReference type="Proteomes" id="UP000007590">
    <property type="component" value="Chromosome"/>
</dbReference>
<feature type="domain" description="AAA+ ATPase" evidence="2">
    <location>
        <begin position="19"/>
        <end position="182"/>
    </location>
</feature>
<dbReference type="OrthoDB" id="9763659at2"/>
<protein>
    <submittedName>
        <fullName evidence="3">PIF1 helicase</fullName>
    </submittedName>
</protein>
<dbReference type="HOGENOM" id="CLU_001613_6_0_10"/>
<dbReference type="Gene3D" id="3.40.50.300">
    <property type="entry name" value="P-loop containing nucleotide triphosphate hydrolases"/>
    <property type="match status" value="1"/>
</dbReference>
<keyword evidence="3" id="KW-0547">Nucleotide-binding</keyword>
<evidence type="ECO:0000256" key="1">
    <source>
        <dbReference type="SAM" id="Coils"/>
    </source>
</evidence>
<keyword evidence="3" id="KW-0067">ATP-binding</keyword>
<dbReference type="EMBL" id="CP003349">
    <property type="protein sequence ID" value="AFD07557.1"/>
    <property type="molecule type" value="Genomic_DNA"/>
</dbReference>
<keyword evidence="1" id="KW-0175">Coiled coil</keyword>